<feature type="compositionally biased region" description="Basic and acidic residues" evidence="1">
    <location>
        <begin position="77"/>
        <end position="86"/>
    </location>
</feature>
<feature type="region of interest" description="Disordered" evidence="1">
    <location>
        <begin position="51"/>
        <end position="95"/>
    </location>
</feature>
<comment type="caution">
    <text evidence="2">The sequence shown here is derived from an EMBL/GenBank/DDBJ whole genome shotgun (WGS) entry which is preliminary data.</text>
</comment>
<gene>
    <name evidence="2" type="ORF">PLEPLA_LOCUS35647</name>
</gene>
<protein>
    <submittedName>
        <fullName evidence="2">Uncharacterized protein</fullName>
    </submittedName>
</protein>
<dbReference type="Proteomes" id="UP001153269">
    <property type="component" value="Unassembled WGS sequence"/>
</dbReference>
<evidence type="ECO:0000313" key="3">
    <source>
        <dbReference type="Proteomes" id="UP001153269"/>
    </source>
</evidence>
<reference evidence="2" key="1">
    <citation type="submission" date="2020-03" db="EMBL/GenBank/DDBJ databases">
        <authorList>
            <person name="Weist P."/>
        </authorList>
    </citation>
    <scope>NUCLEOTIDE SEQUENCE</scope>
</reference>
<evidence type="ECO:0000256" key="1">
    <source>
        <dbReference type="SAM" id="MobiDB-lite"/>
    </source>
</evidence>
<name>A0A9N7VEJ1_PLEPL</name>
<evidence type="ECO:0000313" key="2">
    <source>
        <dbReference type="EMBL" id="CAB1447983.1"/>
    </source>
</evidence>
<feature type="region of interest" description="Disordered" evidence="1">
    <location>
        <begin position="211"/>
        <end position="230"/>
    </location>
</feature>
<dbReference type="AlphaFoldDB" id="A0A9N7VEJ1"/>
<accession>A0A9N7VEJ1</accession>
<keyword evidence="3" id="KW-1185">Reference proteome</keyword>
<organism evidence="2 3">
    <name type="scientific">Pleuronectes platessa</name>
    <name type="common">European plaice</name>
    <dbReference type="NCBI Taxonomy" id="8262"/>
    <lineage>
        <taxon>Eukaryota</taxon>
        <taxon>Metazoa</taxon>
        <taxon>Chordata</taxon>
        <taxon>Craniata</taxon>
        <taxon>Vertebrata</taxon>
        <taxon>Euteleostomi</taxon>
        <taxon>Actinopterygii</taxon>
        <taxon>Neopterygii</taxon>
        <taxon>Teleostei</taxon>
        <taxon>Neoteleostei</taxon>
        <taxon>Acanthomorphata</taxon>
        <taxon>Carangaria</taxon>
        <taxon>Pleuronectiformes</taxon>
        <taxon>Pleuronectoidei</taxon>
        <taxon>Pleuronectidae</taxon>
        <taxon>Pleuronectes</taxon>
    </lineage>
</organism>
<dbReference type="EMBL" id="CADEAL010003961">
    <property type="protein sequence ID" value="CAB1447983.1"/>
    <property type="molecule type" value="Genomic_DNA"/>
</dbReference>
<feature type="compositionally biased region" description="Basic and acidic residues" evidence="1">
    <location>
        <begin position="219"/>
        <end position="230"/>
    </location>
</feature>
<proteinExistence type="predicted"/>
<sequence>MEPGPGDQTTDLLCDPSHLSEQLQENFALTTISVPAVEICQCSFSLIIPNGKKMHPTNMAPRRTLEEQGPGLQLTGQRDRSGHDDDSLSTPPGALCEQTSVQINNWTLQRGGSRKELYRCSEDGSSLDFGQGRTGAARRHMGHLDFQHFSPHPRVIDSDRPSAASRARREYFSHATRSEDFSARTPLTSSVIVWLTSRKCSRPDVMNKEANGVRARAAPHRDASFQRQEAGHGDMVKSAYLTLITLPWMETRQELNTSPASEGREKHP</sequence>